<feature type="signal peptide" evidence="2">
    <location>
        <begin position="1"/>
        <end position="18"/>
    </location>
</feature>
<dbReference type="AlphaFoldDB" id="A0AAV4E0B0"/>
<gene>
    <name evidence="4" type="ORF">PoB_007603600</name>
</gene>
<keyword evidence="5" id="KW-1185">Reference proteome</keyword>
<accession>A0AAV4E0B0</accession>
<evidence type="ECO:0000313" key="4">
    <source>
        <dbReference type="EMBL" id="GFO49531.1"/>
    </source>
</evidence>
<organism evidence="4 5">
    <name type="scientific">Plakobranchus ocellatus</name>
    <dbReference type="NCBI Taxonomy" id="259542"/>
    <lineage>
        <taxon>Eukaryota</taxon>
        <taxon>Metazoa</taxon>
        <taxon>Spiralia</taxon>
        <taxon>Lophotrochozoa</taxon>
        <taxon>Mollusca</taxon>
        <taxon>Gastropoda</taxon>
        <taxon>Heterobranchia</taxon>
        <taxon>Euthyneura</taxon>
        <taxon>Panpulmonata</taxon>
        <taxon>Sacoglossa</taxon>
        <taxon>Placobranchoidea</taxon>
        <taxon>Plakobranchidae</taxon>
        <taxon>Plakobranchus</taxon>
    </lineage>
</organism>
<evidence type="ECO:0000313" key="5">
    <source>
        <dbReference type="Proteomes" id="UP000735302"/>
    </source>
</evidence>
<dbReference type="InterPro" id="IPR018378">
    <property type="entry name" value="C-type_lectin_CS"/>
</dbReference>
<proteinExistence type="predicted"/>
<name>A0AAV4E0B0_9GAST</name>
<dbReference type="PROSITE" id="PS00615">
    <property type="entry name" value="C_TYPE_LECTIN_1"/>
    <property type="match status" value="1"/>
</dbReference>
<dbReference type="SUPFAM" id="SSF56436">
    <property type="entry name" value="C-type lectin-like"/>
    <property type="match status" value="2"/>
</dbReference>
<evidence type="ECO:0000259" key="3">
    <source>
        <dbReference type="PROSITE" id="PS50041"/>
    </source>
</evidence>
<reference evidence="4 5" key="1">
    <citation type="journal article" date="2021" name="Elife">
        <title>Chloroplast acquisition without the gene transfer in kleptoplastic sea slugs, Plakobranchus ocellatus.</title>
        <authorList>
            <person name="Maeda T."/>
            <person name="Takahashi S."/>
            <person name="Yoshida T."/>
            <person name="Shimamura S."/>
            <person name="Takaki Y."/>
            <person name="Nagai Y."/>
            <person name="Toyoda A."/>
            <person name="Suzuki Y."/>
            <person name="Arimoto A."/>
            <person name="Ishii H."/>
            <person name="Satoh N."/>
            <person name="Nishiyama T."/>
            <person name="Hasebe M."/>
            <person name="Maruyama T."/>
            <person name="Minagawa J."/>
            <person name="Obokata J."/>
            <person name="Shigenobu S."/>
        </authorList>
    </citation>
    <scope>NUCLEOTIDE SEQUENCE [LARGE SCALE GENOMIC DNA]</scope>
</reference>
<dbReference type="InterPro" id="IPR050111">
    <property type="entry name" value="C-type_lectin/snaclec_domain"/>
</dbReference>
<dbReference type="Pfam" id="PF00059">
    <property type="entry name" value="Lectin_C"/>
    <property type="match status" value="2"/>
</dbReference>
<keyword evidence="4" id="KW-0675">Receptor</keyword>
<dbReference type="EMBL" id="BLXT01008494">
    <property type="protein sequence ID" value="GFO49531.1"/>
    <property type="molecule type" value="Genomic_DNA"/>
</dbReference>
<dbReference type="CDD" id="cd00037">
    <property type="entry name" value="CLECT"/>
    <property type="match status" value="2"/>
</dbReference>
<dbReference type="InterPro" id="IPR016187">
    <property type="entry name" value="CTDL_fold"/>
</dbReference>
<dbReference type="Gene3D" id="3.10.100.10">
    <property type="entry name" value="Mannose-Binding Protein A, subunit A"/>
    <property type="match status" value="2"/>
</dbReference>
<dbReference type="PROSITE" id="PS50041">
    <property type="entry name" value="C_TYPE_LECTIN_2"/>
    <property type="match status" value="2"/>
</dbReference>
<feature type="domain" description="C-type lectin" evidence="3">
    <location>
        <begin position="30"/>
        <end position="150"/>
    </location>
</feature>
<evidence type="ECO:0000256" key="2">
    <source>
        <dbReference type="SAM" id="SignalP"/>
    </source>
</evidence>
<dbReference type="InterPro" id="IPR016186">
    <property type="entry name" value="C-type_lectin-like/link_sf"/>
</dbReference>
<keyword evidence="2" id="KW-0732">Signal</keyword>
<dbReference type="Proteomes" id="UP000735302">
    <property type="component" value="Unassembled WGS sequence"/>
</dbReference>
<dbReference type="InterPro" id="IPR001304">
    <property type="entry name" value="C-type_lectin-like"/>
</dbReference>
<feature type="domain" description="C-type lectin" evidence="3">
    <location>
        <begin position="167"/>
        <end position="286"/>
    </location>
</feature>
<sequence length="295" mass="33583">MFHFIIYVVANAFITITAVQVQCPDGFRLFEGSCYYLGDAGYDFRSGEYVCGRKDSELVKVSSPEENAFIKSLLQDDDAIGAWIGVVKVKDFWLYPFTFKPLLFHDLPKGTTGTGSFTFDYSLLRERFKKCAALSNQRAWAWEGMDCDDRPGMKFVCKAWSFAKACTSRVCYGLFSTKKLQWHAQLECEHLGGALASIRSEEESKAVKAYLAQFSKSAVWTAGSDRDTEDEWYWQLDSEKVKISDDLTDWADSNNKGNGRDCILMAPPEWKWYDVDCLEDHTFLCEFPNVNPITG</sequence>
<dbReference type="SMART" id="SM00034">
    <property type="entry name" value="CLECT"/>
    <property type="match status" value="2"/>
</dbReference>
<comment type="caution">
    <text evidence="4">The sequence shown here is derived from an EMBL/GenBank/DDBJ whole genome shotgun (WGS) entry which is preliminary data.</text>
</comment>
<evidence type="ECO:0000256" key="1">
    <source>
        <dbReference type="ARBA" id="ARBA00023157"/>
    </source>
</evidence>
<protein>
    <submittedName>
        <fullName evidence="4">Macrophage mannose receptor 1-like</fullName>
    </submittedName>
</protein>
<keyword evidence="1" id="KW-1015">Disulfide bond</keyword>
<feature type="chain" id="PRO_5043652033" evidence="2">
    <location>
        <begin position="19"/>
        <end position="295"/>
    </location>
</feature>
<dbReference type="PANTHER" id="PTHR22803">
    <property type="entry name" value="MANNOSE, PHOSPHOLIPASE, LECTIN RECEPTOR RELATED"/>
    <property type="match status" value="1"/>
</dbReference>